<dbReference type="InterPro" id="IPR001584">
    <property type="entry name" value="Integrase_cat-core"/>
</dbReference>
<evidence type="ECO:0000313" key="3">
    <source>
        <dbReference type="Proteomes" id="UP001332192"/>
    </source>
</evidence>
<dbReference type="NCBIfam" id="NF033545">
    <property type="entry name" value="transpos_IS630"/>
    <property type="match status" value="1"/>
</dbReference>
<name>A0ABZ1C0V7_9FIRM</name>
<dbReference type="SUPFAM" id="SSF53098">
    <property type="entry name" value="Ribonuclease H-like"/>
    <property type="match status" value="1"/>
</dbReference>
<dbReference type="Pfam" id="PF13358">
    <property type="entry name" value="DDE_3"/>
    <property type="match status" value="1"/>
</dbReference>
<evidence type="ECO:0000259" key="1">
    <source>
        <dbReference type="PROSITE" id="PS50994"/>
    </source>
</evidence>
<dbReference type="InterPro" id="IPR012337">
    <property type="entry name" value="RNaseH-like_sf"/>
</dbReference>
<dbReference type="Gene3D" id="3.30.420.10">
    <property type="entry name" value="Ribonuclease H-like superfamily/Ribonuclease H"/>
    <property type="match status" value="1"/>
</dbReference>
<organism evidence="2 3">
    <name type="scientific">Carboxydichorda subterranea</name>
    <dbReference type="NCBI Taxonomy" id="3109565"/>
    <lineage>
        <taxon>Bacteria</taxon>
        <taxon>Bacillati</taxon>
        <taxon>Bacillota</taxon>
        <taxon>Limnochordia</taxon>
        <taxon>Limnochordales</taxon>
        <taxon>Geochordaceae</taxon>
        <taxon>Carboxydichorda</taxon>
    </lineage>
</organism>
<accession>A0ABZ1C0V7</accession>
<feature type="domain" description="Integrase catalytic" evidence="1">
    <location>
        <begin position="221"/>
        <end position="381"/>
    </location>
</feature>
<dbReference type="Pfam" id="PF13518">
    <property type="entry name" value="HTH_28"/>
    <property type="match status" value="1"/>
</dbReference>
<dbReference type="SUPFAM" id="SSF46689">
    <property type="entry name" value="Homeodomain-like"/>
    <property type="match status" value="1"/>
</dbReference>
<reference evidence="2 3" key="1">
    <citation type="journal article" date="2024" name="Front. Microbiol.">
        <title>Novel thermophilic genera Geochorda gen. nov. and Carboxydochorda gen. nov. from the deep terrestrial subsurface reveal the ecophysiological diversity in the class Limnochordia.</title>
        <authorList>
            <person name="Karnachuk O.V."/>
            <person name="Lukina A.P."/>
            <person name="Avakyan M.R."/>
            <person name="Kadnikov V.V."/>
            <person name="Begmatov S."/>
            <person name="Beletsky A.V."/>
            <person name="Vlasova K.G."/>
            <person name="Novikov A.A."/>
            <person name="Shcherbakova V.A."/>
            <person name="Mardanov A.V."/>
            <person name="Ravin N.V."/>
        </authorList>
    </citation>
    <scope>NUCLEOTIDE SEQUENCE [LARGE SCALE GENOMIC DNA]</scope>
    <source>
        <strain evidence="2 3">L945</strain>
    </source>
</reference>
<dbReference type="Proteomes" id="UP001332192">
    <property type="component" value="Chromosome"/>
</dbReference>
<dbReference type="InterPro" id="IPR038717">
    <property type="entry name" value="Tc1-like_DDE_dom"/>
</dbReference>
<dbReference type="InterPro" id="IPR009057">
    <property type="entry name" value="Homeodomain-like_sf"/>
</dbReference>
<proteinExistence type="predicted"/>
<dbReference type="InterPro" id="IPR047655">
    <property type="entry name" value="Transpos_IS630-like"/>
</dbReference>
<dbReference type="EMBL" id="CP141615">
    <property type="protein sequence ID" value="WRP18731.1"/>
    <property type="molecule type" value="Genomic_DNA"/>
</dbReference>
<dbReference type="InterPro" id="IPR036397">
    <property type="entry name" value="RNaseH_sf"/>
</dbReference>
<protein>
    <submittedName>
        <fullName evidence="2">IS630 family transposase</fullName>
    </submittedName>
</protein>
<keyword evidence="3" id="KW-1185">Reference proteome</keyword>
<sequence>MVPFERKRPALVLSEEMAAQLERISRSRTTAVRRVERARMLLAYAAGETISSIAARLGTNRPKVERCIDKALQWGPEAALGDLPGRGRRPRIPAEARAWVVSPACQKPKDLGYPHELWTTRLLVRHIRRHCEAAGHPSLVRIGTGTLSQVLAEHAIRPPKIRYYLERRDPDFDAKMAQLLLVYKQVELLRQRQDPSGPLHAVLSYDEKPGIQVLGTTAPDRPPQPGQQRGWSRDYEYVRHGTLTLMAAIDLLTGHVHSQVVNRHRSRESVQFLKGLDASYPGGIPIRIILDNHSAHLSKETRSYLATVPNRFEFIFTPKHGSWLNLIEAFFAKMAKSLLRGIRANSKDEMARRIAQYIDDLNQEPVVFRWKHGLESLSVTH</sequence>
<gene>
    <name evidence="2" type="ORF">U7230_06985</name>
</gene>
<dbReference type="InterPro" id="IPR055247">
    <property type="entry name" value="InsJ-like_HTH"/>
</dbReference>
<dbReference type="PROSITE" id="PS50994">
    <property type="entry name" value="INTEGRASE"/>
    <property type="match status" value="1"/>
</dbReference>
<evidence type="ECO:0000313" key="2">
    <source>
        <dbReference type="EMBL" id="WRP18731.1"/>
    </source>
</evidence>